<evidence type="ECO:0000256" key="2">
    <source>
        <dbReference type="SAM" id="Phobius"/>
    </source>
</evidence>
<feature type="transmembrane region" description="Helical" evidence="2">
    <location>
        <begin position="149"/>
        <end position="172"/>
    </location>
</feature>
<evidence type="ECO:0000313" key="3">
    <source>
        <dbReference type="EMBL" id="ERL10055.1"/>
    </source>
</evidence>
<feature type="compositionally biased region" description="Basic and acidic residues" evidence="1">
    <location>
        <begin position="185"/>
        <end position="207"/>
    </location>
</feature>
<evidence type="ECO:0000313" key="4">
    <source>
        <dbReference type="Proteomes" id="UP000016638"/>
    </source>
</evidence>
<gene>
    <name evidence="3" type="ORF">HMPREF1316_1417</name>
</gene>
<organism evidence="3 4">
    <name type="scientific">Olsenella profusa F0195</name>
    <dbReference type="NCBI Taxonomy" id="1125712"/>
    <lineage>
        <taxon>Bacteria</taxon>
        <taxon>Bacillati</taxon>
        <taxon>Actinomycetota</taxon>
        <taxon>Coriobacteriia</taxon>
        <taxon>Coriobacteriales</taxon>
        <taxon>Atopobiaceae</taxon>
        <taxon>Olsenella</taxon>
    </lineage>
</organism>
<dbReference type="EMBL" id="AWEZ01000017">
    <property type="protein sequence ID" value="ERL10055.1"/>
    <property type="molecule type" value="Genomic_DNA"/>
</dbReference>
<keyword evidence="2" id="KW-0472">Membrane</keyword>
<feature type="region of interest" description="Disordered" evidence="1">
    <location>
        <begin position="182"/>
        <end position="207"/>
    </location>
</feature>
<comment type="caution">
    <text evidence="3">The sequence shown here is derived from an EMBL/GenBank/DDBJ whole genome shotgun (WGS) entry which is preliminary data.</text>
</comment>
<feature type="transmembrane region" description="Helical" evidence="2">
    <location>
        <begin position="12"/>
        <end position="29"/>
    </location>
</feature>
<feature type="transmembrane region" description="Helical" evidence="2">
    <location>
        <begin position="106"/>
        <end position="129"/>
    </location>
</feature>
<dbReference type="AlphaFoldDB" id="U2TUL3"/>
<keyword evidence="2" id="KW-0812">Transmembrane</keyword>
<accession>U2TUL3</accession>
<dbReference type="Proteomes" id="UP000016638">
    <property type="component" value="Unassembled WGS sequence"/>
</dbReference>
<protein>
    <submittedName>
        <fullName evidence="3">Uncharacterized protein</fullName>
    </submittedName>
</protein>
<name>U2TUL3_9ACTN</name>
<dbReference type="PATRIC" id="fig|1125712.3.peg.453"/>
<proteinExistence type="predicted"/>
<keyword evidence="2" id="KW-1133">Transmembrane helix</keyword>
<keyword evidence="4" id="KW-1185">Reference proteome</keyword>
<sequence>MTARTSKPFEKTAQFYWVFVVLAATLYLITSFPGILGTLFTLALLAVMAAVIRSVEGGSDARERDGSDGAPLGGATEVVTLGSSIKGRLGGRRPVRMPRRPKRFQSIFMALYVVDSVVFALVVVVRMLASGKGYPSFALLDVMSPDDSYILDLILICAAQGAFTQGIFRFLAFGARYAGPAQENDQQHGQHEDKDVLVKDDAQDRDR</sequence>
<feature type="transmembrane region" description="Helical" evidence="2">
    <location>
        <begin position="35"/>
        <end position="55"/>
    </location>
</feature>
<evidence type="ECO:0000256" key="1">
    <source>
        <dbReference type="SAM" id="MobiDB-lite"/>
    </source>
</evidence>
<reference evidence="3 4" key="1">
    <citation type="submission" date="2013-08" db="EMBL/GenBank/DDBJ databases">
        <authorList>
            <person name="Durkin A.S."/>
            <person name="Haft D.R."/>
            <person name="McCorrison J."/>
            <person name="Torralba M."/>
            <person name="Gillis M."/>
            <person name="Haft D.H."/>
            <person name="Methe B."/>
            <person name="Sutton G."/>
            <person name="Nelson K.E."/>
        </authorList>
    </citation>
    <scope>NUCLEOTIDE SEQUENCE [LARGE SCALE GENOMIC DNA]</scope>
    <source>
        <strain evidence="3 4">F0195</strain>
    </source>
</reference>
<dbReference type="RefSeq" id="WP_021725348.1">
    <property type="nucleotide sequence ID" value="NZ_AWEZ01000017.1"/>
</dbReference>